<keyword evidence="2" id="KW-0813">Transport</keyword>
<comment type="subcellular location">
    <subcellularLocation>
        <location evidence="1">Membrane</location>
        <topology evidence="1">Multi-pass membrane protein</topology>
    </subcellularLocation>
</comment>
<dbReference type="PROSITE" id="PS50850">
    <property type="entry name" value="MFS"/>
    <property type="match status" value="1"/>
</dbReference>
<dbReference type="InterPro" id="IPR011701">
    <property type="entry name" value="MFS"/>
</dbReference>
<feature type="transmembrane region" description="Helical" evidence="6">
    <location>
        <begin position="213"/>
        <end position="233"/>
    </location>
</feature>
<keyword evidence="4 6" id="KW-1133">Transmembrane helix</keyword>
<evidence type="ECO:0000256" key="5">
    <source>
        <dbReference type="ARBA" id="ARBA00023136"/>
    </source>
</evidence>
<gene>
    <name evidence="8" type="ORF">WA026_006797</name>
</gene>
<organism evidence="8 9">
    <name type="scientific">Henosepilachna vigintioctopunctata</name>
    <dbReference type="NCBI Taxonomy" id="420089"/>
    <lineage>
        <taxon>Eukaryota</taxon>
        <taxon>Metazoa</taxon>
        <taxon>Ecdysozoa</taxon>
        <taxon>Arthropoda</taxon>
        <taxon>Hexapoda</taxon>
        <taxon>Insecta</taxon>
        <taxon>Pterygota</taxon>
        <taxon>Neoptera</taxon>
        <taxon>Endopterygota</taxon>
        <taxon>Coleoptera</taxon>
        <taxon>Polyphaga</taxon>
        <taxon>Cucujiformia</taxon>
        <taxon>Coccinelloidea</taxon>
        <taxon>Coccinellidae</taxon>
        <taxon>Epilachninae</taxon>
        <taxon>Epilachnini</taxon>
        <taxon>Henosepilachna</taxon>
    </lineage>
</organism>
<evidence type="ECO:0000256" key="2">
    <source>
        <dbReference type="ARBA" id="ARBA00022448"/>
    </source>
</evidence>
<evidence type="ECO:0000256" key="1">
    <source>
        <dbReference type="ARBA" id="ARBA00004141"/>
    </source>
</evidence>
<evidence type="ECO:0000256" key="6">
    <source>
        <dbReference type="SAM" id="Phobius"/>
    </source>
</evidence>
<keyword evidence="3 6" id="KW-0812">Transmembrane</keyword>
<accession>A0AAW1UHU6</accession>
<sequence>MKKKFTLRQKLALVMLATVDFMSFCSMSIMAPFYPKEAEVKGMSTSTAGFVFGFYALVVVLSSPVFGKIMPRMGVKLSFILGILLSGTCNVVFGMLNMVNDLTTFTVLSFVIRGLEALGAGAYSTAGYVIIVNVFPDHAGTVRGLLETFVGMGMSAGPAIGGLLFAVGGFGLPFYVVGFITIVIAPMNIYLIPSFEKYTIERKGGSFTKLLQLPSVLVTCLILVVVAATWGFLDPTLEPHLRQFNLGPGEVGCVFLLLSGMYGIFCPGWGWLSDKLNTYWWIMSVGLICNFVSLMFLGPSPAMNFLDSALWLNIVCLSTLGISVAMAQMPTYRGLLDGAMQGGFVESLSTHSIIAGLWSSIYSLGEVVGPIAGGTLMEHYGFPVTSTVFAVMNLLTAILVTLFYMNRGRTDVCQVPSDNKSIIILEEKYTSEKEIVKEFSSDLISPLSSNGKCDKL</sequence>
<evidence type="ECO:0000313" key="8">
    <source>
        <dbReference type="EMBL" id="KAK9879737.1"/>
    </source>
</evidence>
<proteinExistence type="predicted"/>
<feature type="transmembrane region" description="Helical" evidence="6">
    <location>
        <begin position="12"/>
        <end position="34"/>
    </location>
</feature>
<feature type="transmembrane region" description="Helical" evidence="6">
    <location>
        <begin position="384"/>
        <end position="404"/>
    </location>
</feature>
<comment type="caution">
    <text evidence="8">The sequence shown here is derived from an EMBL/GenBank/DDBJ whole genome shotgun (WGS) entry which is preliminary data.</text>
</comment>
<feature type="transmembrane region" description="Helical" evidence="6">
    <location>
        <begin position="144"/>
        <end position="166"/>
    </location>
</feature>
<dbReference type="Pfam" id="PF07690">
    <property type="entry name" value="MFS_1"/>
    <property type="match status" value="1"/>
</dbReference>
<name>A0AAW1UHU6_9CUCU</name>
<dbReference type="GO" id="GO:0022857">
    <property type="term" value="F:transmembrane transporter activity"/>
    <property type="evidence" value="ECO:0007669"/>
    <property type="project" value="InterPro"/>
</dbReference>
<dbReference type="Proteomes" id="UP001431783">
    <property type="component" value="Unassembled WGS sequence"/>
</dbReference>
<feature type="transmembrane region" description="Helical" evidence="6">
    <location>
        <begin position="279"/>
        <end position="298"/>
    </location>
</feature>
<dbReference type="SUPFAM" id="SSF103473">
    <property type="entry name" value="MFS general substrate transporter"/>
    <property type="match status" value="1"/>
</dbReference>
<reference evidence="8 9" key="1">
    <citation type="submission" date="2023-03" db="EMBL/GenBank/DDBJ databases">
        <title>Genome insight into feeding habits of ladybird beetles.</title>
        <authorList>
            <person name="Li H.-S."/>
            <person name="Huang Y.-H."/>
            <person name="Pang H."/>
        </authorList>
    </citation>
    <scope>NUCLEOTIDE SEQUENCE [LARGE SCALE GENOMIC DNA]</scope>
    <source>
        <strain evidence="8">SYSU_2023b</strain>
        <tissue evidence="8">Whole body</tissue>
    </source>
</reference>
<dbReference type="EMBL" id="JARQZJ010000062">
    <property type="protein sequence ID" value="KAK9879737.1"/>
    <property type="molecule type" value="Genomic_DNA"/>
</dbReference>
<dbReference type="InterPro" id="IPR036259">
    <property type="entry name" value="MFS_trans_sf"/>
</dbReference>
<dbReference type="InterPro" id="IPR020846">
    <property type="entry name" value="MFS_dom"/>
</dbReference>
<evidence type="ECO:0000256" key="3">
    <source>
        <dbReference type="ARBA" id="ARBA00022692"/>
    </source>
</evidence>
<dbReference type="Gene3D" id="1.20.1250.20">
    <property type="entry name" value="MFS general substrate transporter like domains"/>
    <property type="match status" value="2"/>
</dbReference>
<feature type="transmembrane region" description="Helical" evidence="6">
    <location>
        <begin position="344"/>
        <end position="364"/>
    </location>
</feature>
<feature type="transmembrane region" description="Helical" evidence="6">
    <location>
        <begin position="253"/>
        <end position="272"/>
    </location>
</feature>
<dbReference type="PANTHER" id="PTHR23506:SF28">
    <property type="entry name" value="MFS-TYPE TRANSPORTER SLC18B1-LIKE PROTEIN"/>
    <property type="match status" value="1"/>
</dbReference>
<dbReference type="PANTHER" id="PTHR23506">
    <property type="entry name" value="GH10249P"/>
    <property type="match status" value="1"/>
</dbReference>
<evidence type="ECO:0000256" key="4">
    <source>
        <dbReference type="ARBA" id="ARBA00022989"/>
    </source>
</evidence>
<evidence type="ECO:0000313" key="9">
    <source>
        <dbReference type="Proteomes" id="UP001431783"/>
    </source>
</evidence>
<keyword evidence="5 6" id="KW-0472">Membrane</keyword>
<feature type="transmembrane region" description="Helical" evidence="6">
    <location>
        <begin position="310"/>
        <end position="332"/>
    </location>
</feature>
<keyword evidence="9" id="KW-1185">Reference proteome</keyword>
<feature type="transmembrane region" description="Helical" evidence="6">
    <location>
        <begin position="110"/>
        <end position="132"/>
    </location>
</feature>
<feature type="transmembrane region" description="Helical" evidence="6">
    <location>
        <begin position="46"/>
        <end position="67"/>
    </location>
</feature>
<feature type="transmembrane region" description="Helical" evidence="6">
    <location>
        <begin position="172"/>
        <end position="192"/>
    </location>
</feature>
<dbReference type="GO" id="GO:0016020">
    <property type="term" value="C:membrane"/>
    <property type="evidence" value="ECO:0007669"/>
    <property type="project" value="UniProtKB-SubCell"/>
</dbReference>
<dbReference type="AlphaFoldDB" id="A0AAW1UHU6"/>
<feature type="domain" description="Major facilitator superfamily (MFS) profile" evidence="7">
    <location>
        <begin position="12"/>
        <end position="408"/>
    </location>
</feature>
<feature type="transmembrane region" description="Helical" evidence="6">
    <location>
        <begin position="79"/>
        <end position="98"/>
    </location>
</feature>
<protein>
    <recommendedName>
        <fullName evidence="7">Major facilitator superfamily (MFS) profile domain-containing protein</fullName>
    </recommendedName>
</protein>
<dbReference type="InterPro" id="IPR050930">
    <property type="entry name" value="MFS_Vesicular_Transporter"/>
</dbReference>
<evidence type="ECO:0000259" key="7">
    <source>
        <dbReference type="PROSITE" id="PS50850"/>
    </source>
</evidence>